<gene>
    <name evidence="5" type="primary">cheB</name>
    <name evidence="10" type="ordered locus">TREPR_1659</name>
</gene>
<dbReference type="GO" id="GO:0006935">
    <property type="term" value="P:chemotaxis"/>
    <property type="evidence" value="ECO:0007669"/>
    <property type="project" value="UniProtKB-UniRule"/>
</dbReference>
<evidence type="ECO:0000259" key="8">
    <source>
        <dbReference type="PROSITE" id="PS50110"/>
    </source>
</evidence>
<dbReference type="HAMAP" id="MF_00099">
    <property type="entry name" value="CheB_chemtxs"/>
    <property type="match status" value="1"/>
</dbReference>
<dbReference type="InterPro" id="IPR035909">
    <property type="entry name" value="CheB_C"/>
</dbReference>
<reference evidence="10 11" key="2">
    <citation type="journal article" date="2011" name="ISME J.">
        <title>RNA-seq reveals cooperative metabolic interactions between two termite-gut spirochete species in co-culture.</title>
        <authorList>
            <person name="Rosenthal A.Z."/>
            <person name="Matson E.G."/>
            <person name="Eldar A."/>
            <person name="Leadbetter J.R."/>
        </authorList>
    </citation>
    <scope>NUCLEOTIDE SEQUENCE [LARGE SCALE GENOMIC DNA]</scope>
    <source>
        <strain evidence="11">ATCC BAA-887 / DSM 12427 / ZAS-2</strain>
    </source>
</reference>
<feature type="active site" evidence="5 6">
    <location>
        <position position="160"/>
    </location>
</feature>
<sequence>MIKTLVVDDSDLVRSILKDFLESDGGFIVVGEASNGREGFEKARLLNPDLITMDIEMPVMGGLEAIQEIRKVLPTPVVVISTHDTAKMAYEATVKGAMEFYSKDNFTATMNPFKRIQILEALKQIAGTRSRRAGLANLNVNEEKKNILNRAILAVVIASSTGGPKALTRLCAGLPGNFPAPIILVQHNTSGFDKGFVQWLNDYTPLEVKLAEQGELPLSGKLYVAPTDKHLIMDVNGFAFDNGEMVNNQKPAADLLFKSAAKLLGKGLISVVLTGMGADGAEGTRFVKNGGGITLAQDEGTSLIYGMPKAAFDTGAVDMVLPLESIAGRLVELTKV</sequence>
<dbReference type="GO" id="GO:0005737">
    <property type="term" value="C:cytoplasm"/>
    <property type="evidence" value="ECO:0007669"/>
    <property type="project" value="UniProtKB-SubCell"/>
</dbReference>
<proteinExistence type="inferred from homology"/>
<dbReference type="Gene3D" id="3.40.50.2300">
    <property type="match status" value="1"/>
</dbReference>
<accession>F5YNN5</accession>
<dbReference type="OrthoDB" id="9793421at2"/>
<dbReference type="PROSITE" id="PS50122">
    <property type="entry name" value="CHEB"/>
    <property type="match status" value="1"/>
</dbReference>
<evidence type="ECO:0000256" key="2">
    <source>
        <dbReference type="ARBA" id="ARBA00022500"/>
    </source>
</evidence>
<dbReference type="PANTHER" id="PTHR42872">
    <property type="entry name" value="PROTEIN-GLUTAMATE METHYLESTERASE/PROTEIN-GLUTAMINE GLUTAMINASE"/>
    <property type="match status" value="1"/>
</dbReference>
<dbReference type="Gene3D" id="3.40.50.180">
    <property type="entry name" value="Methylesterase CheB, C-terminal domain"/>
    <property type="match status" value="1"/>
</dbReference>
<dbReference type="KEGG" id="tpi:TREPR_1659"/>
<evidence type="ECO:0000313" key="11">
    <source>
        <dbReference type="Proteomes" id="UP000009223"/>
    </source>
</evidence>
<comment type="subcellular location">
    <subcellularLocation>
        <location evidence="5">Cytoplasm</location>
    </subcellularLocation>
</comment>
<evidence type="ECO:0000256" key="4">
    <source>
        <dbReference type="ARBA" id="ARBA00048267"/>
    </source>
</evidence>
<dbReference type="SUPFAM" id="SSF52172">
    <property type="entry name" value="CheY-like"/>
    <property type="match status" value="1"/>
</dbReference>
<dbReference type="Pfam" id="PF00072">
    <property type="entry name" value="Response_reg"/>
    <property type="match status" value="1"/>
</dbReference>
<dbReference type="EC" id="3.5.1.44" evidence="5"/>
<dbReference type="GO" id="GO:0050568">
    <property type="term" value="F:protein-glutamine glutaminase activity"/>
    <property type="evidence" value="ECO:0007669"/>
    <property type="project" value="UniProtKB-UniRule"/>
</dbReference>
<dbReference type="PROSITE" id="PS50110">
    <property type="entry name" value="RESPONSE_REGULATORY"/>
    <property type="match status" value="1"/>
</dbReference>
<dbReference type="NCBIfam" id="NF001965">
    <property type="entry name" value="PRK00742.1"/>
    <property type="match status" value="1"/>
</dbReference>
<organism evidence="10 11">
    <name type="scientific">Treponema primitia (strain ATCC BAA-887 / DSM 12427 / ZAS-2)</name>
    <dbReference type="NCBI Taxonomy" id="545694"/>
    <lineage>
        <taxon>Bacteria</taxon>
        <taxon>Pseudomonadati</taxon>
        <taxon>Spirochaetota</taxon>
        <taxon>Spirochaetia</taxon>
        <taxon>Spirochaetales</taxon>
        <taxon>Treponemataceae</taxon>
        <taxon>Treponema</taxon>
    </lineage>
</organism>
<dbReference type="SUPFAM" id="SSF52738">
    <property type="entry name" value="Methylesterase CheB, C-terminal domain"/>
    <property type="match status" value="1"/>
</dbReference>
<dbReference type="InterPro" id="IPR000673">
    <property type="entry name" value="Sig_transdc_resp-reg_Me-estase"/>
</dbReference>
<dbReference type="Proteomes" id="UP000009223">
    <property type="component" value="Chromosome"/>
</dbReference>
<feature type="active site" evidence="5 6">
    <location>
        <position position="279"/>
    </location>
</feature>
<comment type="catalytic activity">
    <reaction evidence="4 5">
        <text>[protein]-L-glutamate 5-O-methyl ester + H2O = L-glutamyl-[protein] + methanol + H(+)</text>
        <dbReference type="Rhea" id="RHEA:23236"/>
        <dbReference type="Rhea" id="RHEA-COMP:10208"/>
        <dbReference type="Rhea" id="RHEA-COMP:10311"/>
        <dbReference type="ChEBI" id="CHEBI:15377"/>
        <dbReference type="ChEBI" id="CHEBI:15378"/>
        <dbReference type="ChEBI" id="CHEBI:17790"/>
        <dbReference type="ChEBI" id="CHEBI:29973"/>
        <dbReference type="ChEBI" id="CHEBI:82795"/>
        <dbReference type="EC" id="3.1.1.61"/>
    </reaction>
</comment>
<dbReference type="eggNOG" id="COG2201">
    <property type="taxonomic scope" value="Bacteria"/>
</dbReference>
<reference evidence="11" key="1">
    <citation type="submission" date="2009-12" db="EMBL/GenBank/DDBJ databases">
        <title>Complete sequence of Treponema primitia strain ZAS-2.</title>
        <authorList>
            <person name="Tetu S.G."/>
            <person name="Matson E."/>
            <person name="Ren Q."/>
            <person name="Seshadri R."/>
            <person name="Elbourne L."/>
            <person name="Hassan K.A."/>
            <person name="Durkin A."/>
            <person name="Radune D."/>
            <person name="Mohamoud Y."/>
            <person name="Shay R."/>
            <person name="Jin S."/>
            <person name="Zhang X."/>
            <person name="Lucey K."/>
            <person name="Ballor N.R."/>
            <person name="Ottesen E."/>
            <person name="Rosenthal R."/>
            <person name="Allen A."/>
            <person name="Leadbetter J.R."/>
            <person name="Paulsen I.T."/>
        </authorList>
    </citation>
    <scope>NUCLEOTIDE SEQUENCE [LARGE SCALE GENOMIC DNA]</scope>
    <source>
        <strain evidence="11">ATCC BAA-887 / DSM 12427 / ZAS-2</strain>
    </source>
</reference>
<keyword evidence="3 5" id="KW-0378">Hydrolase</keyword>
<keyword evidence="2 5" id="KW-0145">Chemotaxis</keyword>
<dbReference type="Pfam" id="PF01339">
    <property type="entry name" value="CheB_methylest"/>
    <property type="match status" value="1"/>
</dbReference>
<dbReference type="SMART" id="SM00448">
    <property type="entry name" value="REC"/>
    <property type="match status" value="1"/>
</dbReference>
<keyword evidence="1 5" id="KW-0963">Cytoplasm</keyword>
<dbReference type="RefSeq" id="WP_015708464.1">
    <property type="nucleotide sequence ID" value="NC_015578.1"/>
</dbReference>
<comment type="PTM">
    <text evidence="5">Phosphorylated by CheA. Phosphorylation of the N-terminal regulatory domain activates the methylesterase activity.</text>
</comment>
<dbReference type="AlphaFoldDB" id="F5YNN5"/>
<dbReference type="GO" id="GO:0008984">
    <property type="term" value="F:protein-glutamate methylesterase activity"/>
    <property type="evidence" value="ECO:0007669"/>
    <property type="project" value="UniProtKB-UniRule"/>
</dbReference>
<protein>
    <recommendedName>
        <fullName evidence="5">Protein-glutamate methylesterase/protein-glutamine glutaminase</fullName>
        <ecNumber evidence="5">3.1.1.61</ecNumber>
        <ecNumber evidence="5">3.5.1.44</ecNumber>
    </recommendedName>
</protein>
<evidence type="ECO:0000256" key="5">
    <source>
        <dbReference type="HAMAP-Rule" id="MF_00099"/>
    </source>
</evidence>
<dbReference type="STRING" id="545694.TREPR_1659"/>
<name>F5YNN5_TREPZ</name>
<dbReference type="EMBL" id="CP001843">
    <property type="protein sequence ID" value="AEF85901.1"/>
    <property type="molecule type" value="Genomic_DNA"/>
</dbReference>
<dbReference type="InterPro" id="IPR001789">
    <property type="entry name" value="Sig_transdc_resp-reg_receiver"/>
</dbReference>
<dbReference type="CDD" id="cd17541">
    <property type="entry name" value="REC_CheB-like"/>
    <property type="match status" value="1"/>
</dbReference>
<comment type="function">
    <text evidence="5">Involved in chemotaxis. Part of a chemotaxis signal transduction system that modulates chemotaxis in response to various stimuli. Catalyzes the demethylation of specific methylglutamate residues introduced into the chemoreceptors (methyl-accepting chemotaxis proteins or MCP) by CheR. Also mediates the irreversible deamidation of specific glutamine residues to glutamic acid.</text>
</comment>
<evidence type="ECO:0000256" key="3">
    <source>
        <dbReference type="ARBA" id="ARBA00022801"/>
    </source>
</evidence>
<feature type="modified residue" description="4-aspartylphosphate" evidence="5 7">
    <location>
        <position position="54"/>
    </location>
</feature>
<keyword evidence="5 7" id="KW-0597">Phosphoprotein</keyword>
<dbReference type="GO" id="GO:0000156">
    <property type="term" value="F:phosphorelay response regulator activity"/>
    <property type="evidence" value="ECO:0007669"/>
    <property type="project" value="InterPro"/>
</dbReference>
<evidence type="ECO:0000256" key="6">
    <source>
        <dbReference type="PROSITE-ProRule" id="PRU00050"/>
    </source>
</evidence>
<evidence type="ECO:0000256" key="7">
    <source>
        <dbReference type="PROSITE-ProRule" id="PRU00169"/>
    </source>
</evidence>
<feature type="domain" description="Response regulatory" evidence="8">
    <location>
        <begin position="3"/>
        <end position="118"/>
    </location>
</feature>
<comment type="domain">
    <text evidence="5">Contains a C-terminal catalytic domain, and an N-terminal region which modulates catalytic activity.</text>
</comment>
<dbReference type="PANTHER" id="PTHR42872:SF6">
    <property type="entry name" value="PROTEIN-GLUTAMATE METHYLESTERASE_PROTEIN-GLUTAMINE GLUTAMINASE"/>
    <property type="match status" value="1"/>
</dbReference>
<dbReference type="EC" id="3.1.1.61" evidence="5"/>
<evidence type="ECO:0000256" key="1">
    <source>
        <dbReference type="ARBA" id="ARBA00022490"/>
    </source>
</evidence>
<dbReference type="InterPro" id="IPR008248">
    <property type="entry name" value="CheB-like"/>
</dbReference>
<comment type="catalytic activity">
    <reaction evidence="5">
        <text>L-glutaminyl-[protein] + H2O = L-glutamyl-[protein] + NH4(+)</text>
        <dbReference type="Rhea" id="RHEA:16441"/>
        <dbReference type="Rhea" id="RHEA-COMP:10207"/>
        <dbReference type="Rhea" id="RHEA-COMP:10208"/>
        <dbReference type="ChEBI" id="CHEBI:15377"/>
        <dbReference type="ChEBI" id="CHEBI:28938"/>
        <dbReference type="ChEBI" id="CHEBI:29973"/>
        <dbReference type="ChEBI" id="CHEBI:30011"/>
        <dbReference type="EC" id="3.5.1.44"/>
    </reaction>
</comment>
<dbReference type="InterPro" id="IPR011006">
    <property type="entry name" value="CheY-like_superfamily"/>
</dbReference>
<dbReference type="PIRSF" id="PIRSF000876">
    <property type="entry name" value="RR_chemtxs_CheB"/>
    <property type="match status" value="1"/>
</dbReference>
<feature type="domain" description="CheB-type methylesterase" evidence="9">
    <location>
        <begin position="155"/>
        <end position="336"/>
    </location>
</feature>
<evidence type="ECO:0000313" key="10">
    <source>
        <dbReference type="EMBL" id="AEF85901.1"/>
    </source>
</evidence>
<keyword evidence="11" id="KW-1185">Reference proteome</keyword>
<dbReference type="CDD" id="cd16432">
    <property type="entry name" value="CheB_Rec"/>
    <property type="match status" value="1"/>
</dbReference>
<evidence type="ECO:0000259" key="9">
    <source>
        <dbReference type="PROSITE" id="PS50122"/>
    </source>
</evidence>
<comment type="similarity">
    <text evidence="5">Belongs to the CheB family.</text>
</comment>
<dbReference type="HOGENOM" id="CLU_000445_51_0_12"/>
<feature type="active site" evidence="5 6">
    <location>
        <position position="187"/>
    </location>
</feature>